<dbReference type="Proteomes" id="UP001652740">
    <property type="component" value="Unplaced"/>
</dbReference>
<evidence type="ECO:0000313" key="2">
    <source>
        <dbReference type="RefSeq" id="XP_052749316.1"/>
    </source>
</evidence>
<sequence>MHYGASNLQICLHTGMVFWSDRSQSFCTLSDNTSHQPAAIWVHLTPIIDMIKRETSETTIIHFYSDGPSAQYRQKNNFYLLVYYTQKYVLQYTTWSFYEAGYGKNLVDGIGGSIKRTLDRKVCIGNDIVYAKDAYNLLKQCLKATKVFLIDSSEIENVTKILPAKIPVLKGTMNLHQIITDQSDDPLTIKYRDLGYFCSDLRGQCACFSPKLHSVLPSLSNNELSQNYPLTSEKSTASTCPTQEPPLSLNLVEEFNIPEEHFIDDLILTFERDQICPRNDHDAEDPWYKNINALSDTEKGLLNNNNNDKLATLA</sequence>
<keyword evidence="1" id="KW-1185">Reference proteome</keyword>
<accession>A0ABM3MD36</accession>
<protein>
    <submittedName>
        <fullName evidence="2">Uncharacterized protein LOC128200295</fullName>
    </submittedName>
</protein>
<dbReference type="GeneID" id="128200295"/>
<dbReference type="PANTHER" id="PTHR46601:SF1">
    <property type="entry name" value="ADF-H DOMAIN-CONTAINING PROTEIN"/>
    <property type="match status" value="1"/>
</dbReference>
<organism evidence="1 2">
    <name type="scientific">Galleria mellonella</name>
    <name type="common">Greater wax moth</name>
    <dbReference type="NCBI Taxonomy" id="7137"/>
    <lineage>
        <taxon>Eukaryota</taxon>
        <taxon>Metazoa</taxon>
        <taxon>Ecdysozoa</taxon>
        <taxon>Arthropoda</taxon>
        <taxon>Hexapoda</taxon>
        <taxon>Insecta</taxon>
        <taxon>Pterygota</taxon>
        <taxon>Neoptera</taxon>
        <taxon>Endopterygota</taxon>
        <taxon>Lepidoptera</taxon>
        <taxon>Glossata</taxon>
        <taxon>Ditrysia</taxon>
        <taxon>Pyraloidea</taxon>
        <taxon>Pyralidae</taxon>
        <taxon>Galleriinae</taxon>
        <taxon>Galleria</taxon>
    </lineage>
</organism>
<name>A0ABM3MD36_GALME</name>
<dbReference type="RefSeq" id="XP_052749316.1">
    <property type="nucleotide sequence ID" value="XM_052893356.1"/>
</dbReference>
<dbReference type="PANTHER" id="PTHR46601">
    <property type="entry name" value="ULP_PROTEASE DOMAIN-CONTAINING PROTEIN"/>
    <property type="match status" value="1"/>
</dbReference>
<gene>
    <name evidence="2" type="primary">LOC128200295</name>
</gene>
<evidence type="ECO:0000313" key="1">
    <source>
        <dbReference type="Proteomes" id="UP001652740"/>
    </source>
</evidence>
<reference evidence="2" key="1">
    <citation type="submission" date="2025-08" db="UniProtKB">
        <authorList>
            <consortium name="RefSeq"/>
        </authorList>
    </citation>
    <scope>IDENTIFICATION</scope>
    <source>
        <tissue evidence="2">Whole larvae</tissue>
    </source>
</reference>
<proteinExistence type="predicted"/>